<keyword evidence="3" id="KW-1185">Reference proteome</keyword>
<organism evidence="2 3">
    <name type="scientific">Caerostris extrusa</name>
    <name type="common">Bark spider</name>
    <name type="synonym">Caerostris bankana</name>
    <dbReference type="NCBI Taxonomy" id="172846"/>
    <lineage>
        <taxon>Eukaryota</taxon>
        <taxon>Metazoa</taxon>
        <taxon>Ecdysozoa</taxon>
        <taxon>Arthropoda</taxon>
        <taxon>Chelicerata</taxon>
        <taxon>Arachnida</taxon>
        <taxon>Araneae</taxon>
        <taxon>Araneomorphae</taxon>
        <taxon>Entelegynae</taxon>
        <taxon>Araneoidea</taxon>
        <taxon>Araneidae</taxon>
        <taxon>Caerostris</taxon>
    </lineage>
</organism>
<dbReference type="AlphaFoldDB" id="A0AAV4VAB0"/>
<evidence type="ECO:0000313" key="2">
    <source>
        <dbReference type="EMBL" id="GIY67062.1"/>
    </source>
</evidence>
<dbReference type="Proteomes" id="UP001054945">
    <property type="component" value="Unassembled WGS sequence"/>
</dbReference>
<name>A0AAV4VAB0_CAEEX</name>
<keyword evidence="1" id="KW-0472">Membrane</keyword>
<evidence type="ECO:0000313" key="3">
    <source>
        <dbReference type="Proteomes" id="UP001054945"/>
    </source>
</evidence>
<sequence>MRMEIKETLNLPDKACSDFIYGHVNRDVSLSNRRQKTLKMKLFEFLHLSTIPSFQFTLTQLFNKFFFFYLR</sequence>
<accession>A0AAV4VAB0</accession>
<comment type="caution">
    <text evidence="2">The sequence shown here is derived from an EMBL/GenBank/DDBJ whole genome shotgun (WGS) entry which is preliminary data.</text>
</comment>
<reference evidence="2 3" key="1">
    <citation type="submission" date="2021-06" db="EMBL/GenBank/DDBJ databases">
        <title>Caerostris extrusa draft genome.</title>
        <authorList>
            <person name="Kono N."/>
            <person name="Arakawa K."/>
        </authorList>
    </citation>
    <scope>NUCLEOTIDE SEQUENCE [LARGE SCALE GENOMIC DNA]</scope>
</reference>
<gene>
    <name evidence="2" type="ORF">CEXT_482981</name>
</gene>
<protein>
    <submittedName>
        <fullName evidence="2">Uncharacterized protein</fullName>
    </submittedName>
</protein>
<dbReference type="EMBL" id="BPLR01014195">
    <property type="protein sequence ID" value="GIY67062.1"/>
    <property type="molecule type" value="Genomic_DNA"/>
</dbReference>
<evidence type="ECO:0000256" key="1">
    <source>
        <dbReference type="SAM" id="Phobius"/>
    </source>
</evidence>
<proteinExistence type="predicted"/>
<feature type="transmembrane region" description="Helical" evidence="1">
    <location>
        <begin position="42"/>
        <end position="62"/>
    </location>
</feature>
<keyword evidence="1" id="KW-1133">Transmembrane helix</keyword>
<keyword evidence="1" id="KW-0812">Transmembrane</keyword>